<organism evidence="4 5">
    <name type="scientific">Hemibagrus wyckioides</name>
    <dbReference type="NCBI Taxonomy" id="337641"/>
    <lineage>
        <taxon>Eukaryota</taxon>
        <taxon>Metazoa</taxon>
        <taxon>Chordata</taxon>
        <taxon>Craniata</taxon>
        <taxon>Vertebrata</taxon>
        <taxon>Euteleostomi</taxon>
        <taxon>Actinopterygii</taxon>
        <taxon>Neopterygii</taxon>
        <taxon>Teleostei</taxon>
        <taxon>Ostariophysi</taxon>
        <taxon>Siluriformes</taxon>
        <taxon>Bagridae</taxon>
        <taxon>Hemibagrus</taxon>
    </lineage>
</organism>
<dbReference type="EMBL" id="JAHKSW010000016">
    <property type="protein sequence ID" value="KAG7322410.1"/>
    <property type="molecule type" value="Genomic_DNA"/>
</dbReference>
<dbReference type="Proteomes" id="UP000824219">
    <property type="component" value="Linkage Group LG16"/>
</dbReference>
<dbReference type="PANTHER" id="PTHR12241:SF162">
    <property type="entry name" value="TUBULIN MONOGLUTAMYLASE TTLL4"/>
    <property type="match status" value="1"/>
</dbReference>
<evidence type="ECO:0000313" key="4">
    <source>
        <dbReference type="EMBL" id="KAG7322410.1"/>
    </source>
</evidence>
<protein>
    <submittedName>
        <fullName evidence="4">Uncharacterized protein</fullName>
    </submittedName>
</protein>
<dbReference type="PROSITE" id="PS51221">
    <property type="entry name" value="TTL"/>
    <property type="match status" value="1"/>
</dbReference>
<dbReference type="AlphaFoldDB" id="A0A9D3NK23"/>
<accession>A0A9D3NK23</accession>
<evidence type="ECO:0000256" key="3">
    <source>
        <dbReference type="ARBA" id="ARBA00022840"/>
    </source>
</evidence>
<dbReference type="GO" id="GO:0015631">
    <property type="term" value="F:tubulin binding"/>
    <property type="evidence" value="ECO:0007669"/>
    <property type="project" value="TreeGrafter"/>
</dbReference>
<reference evidence="4 5" key="1">
    <citation type="submission" date="2021-06" db="EMBL/GenBank/DDBJ databases">
        <title>Chromosome-level genome assembly of the red-tail catfish (Hemibagrus wyckioides).</title>
        <authorList>
            <person name="Shao F."/>
        </authorList>
    </citation>
    <scope>NUCLEOTIDE SEQUENCE [LARGE SCALE GENOMIC DNA]</scope>
    <source>
        <strain evidence="4">EC202008001</strain>
        <tissue evidence="4">Blood</tissue>
    </source>
</reference>
<evidence type="ECO:0000256" key="2">
    <source>
        <dbReference type="ARBA" id="ARBA00022741"/>
    </source>
</evidence>
<gene>
    <name evidence="4" type="ORF">KOW79_013756</name>
</gene>
<dbReference type="PANTHER" id="PTHR12241">
    <property type="entry name" value="TUBULIN POLYGLUTAMYLASE"/>
    <property type="match status" value="1"/>
</dbReference>
<evidence type="ECO:0000313" key="5">
    <source>
        <dbReference type="Proteomes" id="UP000824219"/>
    </source>
</evidence>
<dbReference type="GO" id="GO:0000226">
    <property type="term" value="P:microtubule cytoskeleton organization"/>
    <property type="evidence" value="ECO:0007669"/>
    <property type="project" value="TreeGrafter"/>
</dbReference>
<keyword evidence="3" id="KW-0067">ATP-binding</keyword>
<sequence>MDLSASQPTNIPLQSLDNEFMHLTDYSVNKKNTEYQNNSDDKACQGHKWALKALWQYLDSEETNTTLIWEKIKDIVIKTITASDPPH</sequence>
<evidence type="ECO:0000256" key="1">
    <source>
        <dbReference type="ARBA" id="ARBA00022598"/>
    </source>
</evidence>
<dbReference type="GO" id="GO:0036064">
    <property type="term" value="C:ciliary basal body"/>
    <property type="evidence" value="ECO:0007669"/>
    <property type="project" value="TreeGrafter"/>
</dbReference>
<dbReference type="InterPro" id="IPR004344">
    <property type="entry name" value="TTL/TTLL_fam"/>
</dbReference>
<dbReference type="GO" id="GO:0070740">
    <property type="term" value="F:tubulin-glutamic acid ligase activity"/>
    <property type="evidence" value="ECO:0007669"/>
    <property type="project" value="TreeGrafter"/>
</dbReference>
<dbReference type="GO" id="GO:0005524">
    <property type="term" value="F:ATP binding"/>
    <property type="evidence" value="ECO:0007669"/>
    <property type="project" value="UniProtKB-KW"/>
</dbReference>
<keyword evidence="2" id="KW-0547">Nucleotide-binding</keyword>
<dbReference type="Gene3D" id="3.30.470.20">
    <property type="entry name" value="ATP-grasp fold, B domain"/>
    <property type="match status" value="1"/>
</dbReference>
<name>A0A9D3NK23_9TELE</name>
<dbReference type="Pfam" id="PF03133">
    <property type="entry name" value="TTL"/>
    <property type="match status" value="1"/>
</dbReference>
<dbReference type="OrthoDB" id="202825at2759"/>
<proteinExistence type="predicted"/>
<keyword evidence="1" id="KW-0436">Ligase</keyword>
<comment type="caution">
    <text evidence="4">The sequence shown here is derived from an EMBL/GenBank/DDBJ whole genome shotgun (WGS) entry which is preliminary data.</text>
</comment>
<keyword evidence="5" id="KW-1185">Reference proteome</keyword>